<sequence length="316" mass="35572">MSSKPCRTELKPQMLMKESFYRAKRFVQKTSRNINFFLSKANKKPPKNSLANPIFSGSKKISSKLQEPDNFYKSFSKQWDSSELVNEKEALLSTKEQTKGNVSDHSGLDDLNEEKKANTSLGGTRDESHFLASYHLAQKMKEMEMIDEIDEDHVLDIEEVLHYYSLLSSPAYLEIADKFLMDMCSEFNLSKPSSSVNSSMRELDSNSVHSSMRKLGSTSIHSSMRKLDSTSVHTSMRKLGSTSVHSSMRELDSTSVHSSMRKLDSTSIHSSMRKLGSTHIHSSTRKPESTSVHSSMRKLGSTSIHSSMRSLGPLKL</sequence>
<name>A0ABR0X222_REHGL</name>
<keyword evidence="3" id="KW-1185">Reference proteome</keyword>
<comment type="caution">
    <text evidence="2">The sequence shown here is derived from an EMBL/GenBank/DDBJ whole genome shotgun (WGS) entry which is preliminary data.</text>
</comment>
<feature type="compositionally biased region" description="Polar residues" evidence="1">
    <location>
        <begin position="289"/>
        <end position="309"/>
    </location>
</feature>
<organism evidence="2 3">
    <name type="scientific">Rehmannia glutinosa</name>
    <name type="common">Chinese foxglove</name>
    <dbReference type="NCBI Taxonomy" id="99300"/>
    <lineage>
        <taxon>Eukaryota</taxon>
        <taxon>Viridiplantae</taxon>
        <taxon>Streptophyta</taxon>
        <taxon>Embryophyta</taxon>
        <taxon>Tracheophyta</taxon>
        <taxon>Spermatophyta</taxon>
        <taxon>Magnoliopsida</taxon>
        <taxon>eudicotyledons</taxon>
        <taxon>Gunneridae</taxon>
        <taxon>Pentapetalae</taxon>
        <taxon>asterids</taxon>
        <taxon>lamiids</taxon>
        <taxon>Lamiales</taxon>
        <taxon>Orobanchaceae</taxon>
        <taxon>Rehmannieae</taxon>
        <taxon>Rehmannia</taxon>
    </lineage>
</organism>
<dbReference type="PANTHER" id="PTHR35461:SF1">
    <property type="entry name" value="LOW PROTEIN: ATP-DEPENDENT RNA HELICASE-LIKE PROTEIN"/>
    <property type="match status" value="1"/>
</dbReference>
<feature type="compositionally biased region" description="Low complexity" evidence="1">
    <location>
        <begin position="190"/>
        <end position="199"/>
    </location>
</feature>
<evidence type="ECO:0008006" key="4">
    <source>
        <dbReference type="Google" id="ProtNLM"/>
    </source>
</evidence>
<gene>
    <name evidence="2" type="ORF">DH2020_013275</name>
</gene>
<proteinExistence type="predicted"/>
<dbReference type="Proteomes" id="UP001318860">
    <property type="component" value="Unassembled WGS sequence"/>
</dbReference>
<feature type="region of interest" description="Disordered" evidence="1">
    <location>
        <begin position="190"/>
        <end position="316"/>
    </location>
</feature>
<evidence type="ECO:0000313" key="2">
    <source>
        <dbReference type="EMBL" id="KAK6153636.1"/>
    </source>
</evidence>
<accession>A0ABR0X222</accession>
<dbReference type="EMBL" id="JABTTQ020000006">
    <property type="protein sequence ID" value="KAK6153636.1"/>
    <property type="molecule type" value="Genomic_DNA"/>
</dbReference>
<dbReference type="PANTHER" id="PTHR35461">
    <property type="entry name" value="BNAANNG14610D PROTEIN"/>
    <property type="match status" value="1"/>
</dbReference>
<protein>
    <recommendedName>
        <fullName evidence="4">Transcription repressor</fullName>
    </recommendedName>
</protein>
<feature type="compositionally biased region" description="Polar residues" evidence="1">
    <location>
        <begin position="229"/>
        <end position="246"/>
    </location>
</feature>
<evidence type="ECO:0000313" key="3">
    <source>
        <dbReference type="Proteomes" id="UP001318860"/>
    </source>
</evidence>
<reference evidence="2 3" key="1">
    <citation type="journal article" date="2021" name="Comput. Struct. Biotechnol. J.">
        <title>De novo genome assembly of the potent medicinal plant Rehmannia glutinosa using nanopore technology.</title>
        <authorList>
            <person name="Ma L."/>
            <person name="Dong C."/>
            <person name="Song C."/>
            <person name="Wang X."/>
            <person name="Zheng X."/>
            <person name="Niu Y."/>
            <person name="Chen S."/>
            <person name="Feng W."/>
        </authorList>
    </citation>
    <scope>NUCLEOTIDE SEQUENCE [LARGE SCALE GENOMIC DNA]</scope>
    <source>
        <strain evidence="2">DH-2019</strain>
    </source>
</reference>
<feature type="compositionally biased region" description="Polar residues" evidence="1">
    <location>
        <begin position="205"/>
        <end position="222"/>
    </location>
</feature>
<evidence type="ECO:0000256" key="1">
    <source>
        <dbReference type="SAM" id="MobiDB-lite"/>
    </source>
</evidence>